<sequence length="258" mass="29882">KHSQSARDCDCFENSPDKNMERNYILSFLTKTIPQHPSGGEQKRSSKRNTSKKQKDDENNRKKSEGEKQRKSKSEKDKKNSLKRATSITLKRNRIIPLNDGSGGCVLVSQTTTIKETPCEKEQKELPKQNDSPKKKFNIFMKRVSTVRRKAREFLLKRKHEKETKNIKVPIEKPVVEFEKVPPQDDFIEESFQEEEPEDEDLQEVMENGRLSSCSSVYFTPVGTSPVAMRREDIKRLSRSPEDEEVFEFSDSEYVGST</sequence>
<protein>
    <submittedName>
        <fullName evidence="2">Uncharacterized protein</fullName>
    </submittedName>
</protein>
<gene>
    <name evidence="2" type="ORF">g.50615</name>
</gene>
<dbReference type="AlphaFoldDB" id="A0A1B6M740"/>
<organism evidence="2">
    <name type="scientific">Graphocephala atropunctata</name>
    <dbReference type="NCBI Taxonomy" id="36148"/>
    <lineage>
        <taxon>Eukaryota</taxon>
        <taxon>Metazoa</taxon>
        <taxon>Ecdysozoa</taxon>
        <taxon>Arthropoda</taxon>
        <taxon>Hexapoda</taxon>
        <taxon>Insecta</taxon>
        <taxon>Pterygota</taxon>
        <taxon>Neoptera</taxon>
        <taxon>Paraneoptera</taxon>
        <taxon>Hemiptera</taxon>
        <taxon>Auchenorrhyncha</taxon>
        <taxon>Membracoidea</taxon>
        <taxon>Cicadellidae</taxon>
        <taxon>Cicadellinae</taxon>
        <taxon>Cicadellini</taxon>
        <taxon>Graphocephala</taxon>
    </lineage>
</organism>
<feature type="non-terminal residue" evidence="2">
    <location>
        <position position="1"/>
    </location>
</feature>
<evidence type="ECO:0000313" key="2">
    <source>
        <dbReference type="EMBL" id="JAT31713.1"/>
    </source>
</evidence>
<dbReference type="EMBL" id="GEBQ01008264">
    <property type="protein sequence ID" value="JAT31713.1"/>
    <property type="molecule type" value="Transcribed_RNA"/>
</dbReference>
<feature type="non-terminal residue" evidence="2">
    <location>
        <position position="258"/>
    </location>
</feature>
<evidence type="ECO:0000256" key="1">
    <source>
        <dbReference type="SAM" id="MobiDB-lite"/>
    </source>
</evidence>
<name>A0A1B6M740_9HEMI</name>
<accession>A0A1B6M740</accession>
<feature type="region of interest" description="Disordered" evidence="1">
    <location>
        <begin position="28"/>
        <end position="92"/>
    </location>
</feature>
<feature type="region of interest" description="Disordered" evidence="1">
    <location>
        <begin position="1"/>
        <end position="20"/>
    </location>
</feature>
<feature type="compositionally biased region" description="Basic and acidic residues" evidence="1">
    <location>
        <begin position="53"/>
        <end position="80"/>
    </location>
</feature>
<reference evidence="2" key="1">
    <citation type="submission" date="2015-11" db="EMBL/GenBank/DDBJ databases">
        <title>De novo transcriptome assembly of four potential Pierce s Disease insect vectors from Arizona vineyards.</title>
        <authorList>
            <person name="Tassone E.E."/>
        </authorList>
    </citation>
    <scope>NUCLEOTIDE SEQUENCE</scope>
</reference>
<proteinExistence type="predicted"/>